<dbReference type="InterPro" id="IPR001650">
    <property type="entry name" value="Helicase_C-like"/>
</dbReference>
<dbReference type="Gene3D" id="3.40.50.300">
    <property type="entry name" value="P-loop containing nucleotide triphosphate hydrolases"/>
    <property type="match status" value="1"/>
</dbReference>
<keyword evidence="1" id="KW-0378">Hydrolase</keyword>
<evidence type="ECO:0000256" key="1">
    <source>
        <dbReference type="ARBA" id="ARBA00022801"/>
    </source>
</evidence>
<dbReference type="PANTHER" id="PTHR45766">
    <property type="entry name" value="DNA ANNEALING HELICASE AND ENDONUCLEASE ZRANB3 FAMILY MEMBER"/>
    <property type="match status" value="1"/>
</dbReference>
<dbReference type="InterPro" id="IPR038718">
    <property type="entry name" value="SNF2-like_sf"/>
</dbReference>
<feature type="domain" description="Helicase ATP-binding" evidence="2">
    <location>
        <begin position="280"/>
        <end position="436"/>
    </location>
</feature>
<dbReference type="GO" id="GO:0005524">
    <property type="term" value="F:ATP binding"/>
    <property type="evidence" value="ECO:0007669"/>
    <property type="project" value="InterPro"/>
</dbReference>
<name>A0A397PER4_9HYPH</name>
<dbReference type="CDD" id="cd09178">
    <property type="entry name" value="PLDc_N_Snf2_like"/>
    <property type="match status" value="1"/>
</dbReference>
<dbReference type="Pfam" id="PF00271">
    <property type="entry name" value="Helicase_C"/>
    <property type="match status" value="1"/>
</dbReference>
<dbReference type="Pfam" id="PF13091">
    <property type="entry name" value="PLDc_2"/>
    <property type="match status" value="1"/>
</dbReference>
<dbReference type="InterPro" id="IPR025202">
    <property type="entry name" value="PLD-like_dom"/>
</dbReference>
<evidence type="ECO:0000313" key="4">
    <source>
        <dbReference type="EMBL" id="RIA47492.1"/>
    </source>
</evidence>
<dbReference type="RefSeq" id="WP_170144409.1">
    <property type="nucleotide sequence ID" value="NZ_QXDF01000002.1"/>
</dbReference>
<dbReference type="SUPFAM" id="SSF52540">
    <property type="entry name" value="P-loop containing nucleoside triphosphate hydrolases"/>
    <property type="match status" value="2"/>
</dbReference>
<evidence type="ECO:0000259" key="3">
    <source>
        <dbReference type="PROSITE" id="PS51194"/>
    </source>
</evidence>
<dbReference type="InterPro" id="IPR049730">
    <property type="entry name" value="SNF2/RAD54-like_C"/>
</dbReference>
<gene>
    <name evidence="4" type="ORF">BXY53_2045</name>
</gene>
<dbReference type="SMART" id="SM00490">
    <property type="entry name" value="HELICc"/>
    <property type="match status" value="1"/>
</dbReference>
<dbReference type="CDD" id="cd18793">
    <property type="entry name" value="SF2_C_SNF"/>
    <property type="match status" value="1"/>
</dbReference>
<proteinExistence type="predicted"/>
<dbReference type="GO" id="GO:0004386">
    <property type="term" value="F:helicase activity"/>
    <property type="evidence" value="ECO:0007669"/>
    <property type="project" value="UniProtKB-KW"/>
</dbReference>
<keyword evidence="5" id="KW-1185">Reference proteome</keyword>
<dbReference type="Gene3D" id="3.40.50.10810">
    <property type="entry name" value="Tandem AAA-ATPase domain"/>
    <property type="match status" value="1"/>
</dbReference>
<evidence type="ECO:0000259" key="2">
    <source>
        <dbReference type="PROSITE" id="PS51192"/>
    </source>
</evidence>
<dbReference type="PROSITE" id="PS51194">
    <property type="entry name" value="HELICASE_CTER"/>
    <property type="match status" value="1"/>
</dbReference>
<organism evidence="4 5">
    <name type="scientific">Dichotomicrobium thermohalophilum</name>
    <dbReference type="NCBI Taxonomy" id="933063"/>
    <lineage>
        <taxon>Bacteria</taxon>
        <taxon>Pseudomonadati</taxon>
        <taxon>Pseudomonadota</taxon>
        <taxon>Alphaproteobacteria</taxon>
        <taxon>Hyphomicrobiales</taxon>
        <taxon>Hyphomicrobiaceae</taxon>
        <taxon>Dichotomicrobium</taxon>
    </lineage>
</organism>
<dbReference type="AlphaFoldDB" id="A0A397PER4"/>
<dbReference type="Gene3D" id="3.30.870.10">
    <property type="entry name" value="Endonuclease Chain A"/>
    <property type="match status" value="1"/>
</dbReference>
<dbReference type="SMART" id="SM00487">
    <property type="entry name" value="DEXDc"/>
    <property type="match status" value="1"/>
</dbReference>
<keyword evidence="4" id="KW-0347">Helicase</keyword>
<comment type="caution">
    <text evidence="4">The sequence shown here is derived from an EMBL/GenBank/DDBJ whole genome shotgun (WGS) entry which is preliminary data.</text>
</comment>
<dbReference type="PROSITE" id="PS51192">
    <property type="entry name" value="HELICASE_ATP_BIND_1"/>
    <property type="match status" value="1"/>
</dbReference>
<dbReference type="InterPro" id="IPR027417">
    <property type="entry name" value="P-loop_NTPase"/>
</dbReference>
<dbReference type="PANTHER" id="PTHR45766:SF6">
    <property type="entry name" value="SWI_SNF-RELATED MATRIX-ASSOCIATED ACTIN-DEPENDENT REGULATOR OF CHROMATIN SUBFAMILY A-LIKE PROTEIN 1"/>
    <property type="match status" value="1"/>
</dbReference>
<dbReference type="Proteomes" id="UP000266273">
    <property type="component" value="Unassembled WGS sequence"/>
</dbReference>
<dbReference type="InterPro" id="IPR000330">
    <property type="entry name" value="SNF2_N"/>
</dbReference>
<sequence length="1148" mass="129763">MSDKVGSGGSRVTSAGAQTVFVDHRDGNNLLAALRGSLPATESERGGLEDAAGQRTSEISIATAYFSPAGFAAIADRLEQASRVRLMIGAEAPPEAVTPERLPGDPPPDKFEKAQVRHGLRDLVMGLRRERDKLPFRPSTAAQLKKLSRLLRSGRVETRRYERSFLHAKAYLFEGWPSGFFAGSSNLTRAGLTKNMELNLGHWDPELFQKAKSWFDELWDDAVPFDLAAFYEEVDAPFDPYTIFLRVLWQLFGDELDREFEDEGDIPLTAFQRHGVWRANRILKDFGGVIVADEVGLGKTFIAGEIINAFAKRRQRVLLVCPAVLRDTTWKGFLHDFQISRAVECVSFDELGRDVQFSDPRRPHATQRKLSQNIDDYALVVVDEAHNYRNPDAPYRADVLRRLLFGPRKDVVLLTATPVNNSLWDLYHLTRFFVRQDSALADRGIVSIRQRFKEASRVDPSSLNPDFLFPIIDAVTVKRTRAFVKKHYVGESIKGRDGSLQPIVFPKPEAISVRYNLDALLPGFFDMVADALDPANGTNLLRFARYALGSYLLEEDEEAAADGAMAVGLLRSGLLKRFESSAYAFHRSLERMIEEHERFLEALQNGKVVRTAFLQELSASDDLSFEELLQQSNDVEDAAPYDTERLYADVQADLHILRSLAHETSKVTPENDPKIAALIEQLETIAEEAERQGTPELSANDLRKVLIFSFFRDTVHWIYEGLQAAIKEQPRLAPYRDRIVTVVGQGHDQSVSREEAVMKFAPKSAGQSGQEEADLYDLLVATDVMAEGMNLQQCRHIINYDMPWNPMRLVQRHGRIDRIGSPHKRVFLRTIFPADRLDDLLNLEQRILDKLAQAARSIGVETAPLQQAESGRQVFSETRSEIERLAQEDPTLFEIGGTEAAAQTGEEYRQQLREELKHRRERIVQLPFKAGSGLFKGQISGVFFLAQVEMRDPDEGVKDRRTFTRFVPTASDGTWTPDAQRMISEVGTCLRLIECGPDAERYIPKELDEAIYDFWETAEQDIYSEWQRLSDPANLQPSIRPLNKRVAEFIRTNRPVDMSNEKLTLALDILEAPWPRREEMMLRNLYNSVVGSPTEQAEELIEWVLGSGLEPFNAPTPLPRIDKDNIELICWLAVASDSSQSSTRDAPN</sequence>
<dbReference type="Pfam" id="PF00176">
    <property type="entry name" value="SNF2-rel_dom"/>
    <property type="match status" value="1"/>
</dbReference>
<dbReference type="SUPFAM" id="SSF56024">
    <property type="entry name" value="Phospholipase D/nuclease"/>
    <property type="match status" value="1"/>
</dbReference>
<evidence type="ECO:0000313" key="5">
    <source>
        <dbReference type="Proteomes" id="UP000266273"/>
    </source>
</evidence>
<dbReference type="InterPro" id="IPR014001">
    <property type="entry name" value="Helicase_ATP-bd"/>
</dbReference>
<protein>
    <submittedName>
        <fullName evidence="4">Helicase-like protein</fullName>
    </submittedName>
</protein>
<keyword evidence="4" id="KW-0067">ATP-binding</keyword>
<dbReference type="EMBL" id="QXDF01000002">
    <property type="protein sequence ID" value="RIA47492.1"/>
    <property type="molecule type" value="Genomic_DNA"/>
</dbReference>
<keyword evidence="4" id="KW-0547">Nucleotide-binding</keyword>
<feature type="domain" description="Helicase C-terminal" evidence="3">
    <location>
        <begin position="681"/>
        <end position="871"/>
    </location>
</feature>
<accession>A0A397PER4</accession>
<reference evidence="4 5" key="1">
    <citation type="submission" date="2018-08" db="EMBL/GenBank/DDBJ databases">
        <title>Genomic Encyclopedia of Archaeal and Bacterial Type Strains, Phase II (KMG-II): from individual species to whole genera.</title>
        <authorList>
            <person name="Goeker M."/>
        </authorList>
    </citation>
    <scope>NUCLEOTIDE SEQUENCE [LARGE SCALE GENOMIC DNA]</scope>
    <source>
        <strain evidence="4 5">DSM 5002</strain>
    </source>
</reference>
<dbReference type="GO" id="GO:0016787">
    <property type="term" value="F:hydrolase activity"/>
    <property type="evidence" value="ECO:0007669"/>
    <property type="project" value="UniProtKB-KW"/>
</dbReference>